<feature type="chain" id="PRO_5016268216" description="DUF3060 family protein" evidence="1">
    <location>
        <begin position="21"/>
        <end position="111"/>
    </location>
</feature>
<dbReference type="AlphaFoldDB" id="A0A316FSI5"/>
<evidence type="ECO:0008006" key="4">
    <source>
        <dbReference type="Google" id="ProtNLM"/>
    </source>
</evidence>
<name>A0A316FSI5_9ACTN</name>
<gene>
    <name evidence="2" type="ORF">BC793_102210</name>
</gene>
<evidence type="ECO:0000256" key="1">
    <source>
        <dbReference type="SAM" id="SignalP"/>
    </source>
</evidence>
<evidence type="ECO:0000313" key="2">
    <source>
        <dbReference type="EMBL" id="PWK51182.1"/>
    </source>
</evidence>
<evidence type="ECO:0000313" key="3">
    <source>
        <dbReference type="Proteomes" id="UP000245697"/>
    </source>
</evidence>
<comment type="caution">
    <text evidence="2">The sequence shown here is derived from an EMBL/GenBank/DDBJ whole genome shotgun (WGS) entry which is preliminary data.</text>
</comment>
<keyword evidence="3" id="KW-1185">Reference proteome</keyword>
<dbReference type="Proteomes" id="UP000245697">
    <property type="component" value="Unassembled WGS sequence"/>
</dbReference>
<reference evidence="2 3" key="1">
    <citation type="submission" date="2018-05" db="EMBL/GenBank/DDBJ databases">
        <title>Genomic Encyclopedia of Archaeal and Bacterial Type Strains, Phase II (KMG-II): from individual species to whole genera.</title>
        <authorList>
            <person name="Goeker M."/>
        </authorList>
    </citation>
    <scope>NUCLEOTIDE SEQUENCE [LARGE SCALE GENOMIC DNA]</scope>
    <source>
        <strain evidence="2 3">DSM 45184</strain>
    </source>
</reference>
<proteinExistence type="predicted"/>
<organism evidence="2 3">
    <name type="scientific">Actinoplanes xinjiangensis</name>
    <dbReference type="NCBI Taxonomy" id="512350"/>
    <lineage>
        <taxon>Bacteria</taxon>
        <taxon>Bacillati</taxon>
        <taxon>Actinomycetota</taxon>
        <taxon>Actinomycetes</taxon>
        <taxon>Micromonosporales</taxon>
        <taxon>Micromonosporaceae</taxon>
        <taxon>Actinoplanes</taxon>
    </lineage>
</organism>
<sequence>MGRVLISLPRRRIAAALASAALGLTLLTGCSDDVSCGLDQCTVNIKRETNASVEVLGVQAKFISADENTVTLDVAGEQIQLTKGQQAVDVGGLQVSLSSVTSDAIQIEVSR</sequence>
<keyword evidence="1" id="KW-0732">Signal</keyword>
<accession>A0A316FSI5</accession>
<dbReference type="EMBL" id="QGGR01000002">
    <property type="protein sequence ID" value="PWK51182.1"/>
    <property type="molecule type" value="Genomic_DNA"/>
</dbReference>
<feature type="signal peptide" evidence="1">
    <location>
        <begin position="1"/>
        <end position="20"/>
    </location>
</feature>
<dbReference type="PROSITE" id="PS51257">
    <property type="entry name" value="PROKAR_LIPOPROTEIN"/>
    <property type="match status" value="1"/>
</dbReference>
<protein>
    <recommendedName>
        <fullName evidence="4">DUF3060 family protein</fullName>
    </recommendedName>
</protein>